<keyword evidence="8" id="KW-1185">Reference proteome</keyword>
<dbReference type="Proteomes" id="UP000013523">
    <property type="component" value="Chromosome"/>
</dbReference>
<evidence type="ECO:0000256" key="2">
    <source>
        <dbReference type="ARBA" id="ARBA00009773"/>
    </source>
</evidence>
<comment type="similarity">
    <text evidence="2">Belongs to the autoinducer-2 exporter (AI-2E) (TC 2.A.86) family.</text>
</comment>
<gene>
    <name evidence="7" type="ORF">Clopa_2138</name>
</gene>
<dbReference type="InterPro" id="IPR002549">
    <property type="entry name" value="AI-2E-like"/>
</dbReference>
<feature type="transmembrane region" description="Helical" evidence="6">
    <location>
        <begin position="182"/>
        <end position="204"/>
    </location>
</feature>
<dbReference type="PATRIC" id="fig|86416.3.peg.2111"/>
<protein>
    <submittedName>
        <fullName evidence="7">Sporulation integral membrane protein YtvI</fullName>
    </submittedName>
</protein>
<feature type="transmembrane region" description="Helical" evidence="6">
    <location>
        <begin position="131"/>
        <end position="150"/>
    </location>
</feature>
<dbReference type="STRING" id="86416.Clopa_2138"/>
<dbReference type="PANTHER" id="PTHR21716">
    <property type="entry name" value="TRANSMEMBRANE PROTEIN"/>
    <property type="match status" value="1"/>
</dbReference>
<accession>R4K5R4</accession>
<dbReference type="eggNOG" id="COG0628">
    <property type="taxonomic scope" value="Bacteria"/>
</dbReference>
<evidence type="ECO:0000256" key="3">
    <source>
        <dbReference type="ARBA" id="ARBA00022692"/>
    </source>
</evidence>
<evidence type="ECO:0000256" key="5">
    <source>
        <dbReference type="ARBA" id="ARBA00023136"/>
    </source>
</evidence>
<feature type="transmembrane region" description="Helical" evidence="6">
    <location>
        <begin position="244"/>
        <end position="264"/>
    </location>
</feature>
<evidence type="ECO:0000256" key="1">
    <source>
        <dbReference type="ARBA" id="ARBA00004141"/>
    </source>
</evidence>
<evidence type="ECO:0000256" key="6">
    <source>
        <dbReference type="SAM" id="Phobius"/>
    </source>
</evidence>
<evidence type="ECO:0000256" key="4">
    <source>
        <dbReference type="ARBA" id="ARBA00022989"/>
    </source>
</evidence>
<dbReference type="EMBL" id="CP003261">
    <property type="protein sequence ID" value="AGK97016.1"/>
    <property type="molecule type" value="Genomic_DNA"/>
</dbReference>
<dbReference type="HOGENOM" id="CLU_031275_4_0_9"/>
<dbReference type="NCBIfam" id="TIGR02872">
    <property type="entry name" value="spore_ytvI"/>
    <property type="match status" value="1"/>
</dbReference>
<dbReference type="Pfam" id="PF01594">
    <property type="entry name" value="AI-2E_transport"/>
    <property type="match status" value="1"/>
</dbReference>
<dbReference type="GO" id="GO:0016020">
    <property type="term" value="C:membrane"/>
    <property type="evidence" value="ECO:0007669"/>
    <property type="project" value="UniProtKB-SubCell"/>
</dbReference>
<dbReference type="AlphaFoldDB" id="R4K5R4"/>
<comment type="subcellular location">
    <subcellularLocation>
        <location evidence="1">Membrane</location>
        <topology evidence="1">Multi-pass membrane protein</topology>
    </subcellularLocation>
</comment>
<sequence>MPFIIGFFISLILKPVINYITKKGNIKRSWISIITLIIFYLIFFMLISLFGVKIFTSIKEIFNNLPGFYINTVEPILKEGVAWLRKTVPQTDIWLSNGFENMNDSILSFVKSMSSTVVKAVVSVAGGIPSFFIKILFTIVSSFFFTIDYYKITKFILRQFSEKNQNIIINIKKNGVDTILKFIRAYAILITITFIELSVGLSILKISNSILIAALIAIIDILPILGTGGTLLPWAIISIVTGNISLAIGLVSLYLLILIIRQVLEPKIVGNQIGLHPIVTLICMFVGAQLLGFIGLFLLPILVTILKKMNDEGVIRIFK</sequence>
<dbReference type="KEGG" id="cpas:Clopa_2138"/>
<dbReference type="PANTHER" id="PTHR21716:SF68">
    <property type="entry name" value="TRANSPORT PROTEIN YTVI-RELATED"/>
    <property type="match status" value="1"/>
</dbReference>
<organism evidence="7 8">
    <name type="scientific">Clostridium pasteurianum BC1</name>
    <dbReference type="NCBI Taxonomy" id="86416"/>
    <lineage>
        <taxon>Bacteria</taxon>
        <taxon>Bacillati</taxon>
        <taxon>Bacillota</taxon>
        <taxon>Clostridia</taxon>
        <taxon>Eubacteriales</taxon>
        <taxon>Clostridiaceae</taxon>
        <taxon>Clostridium</taxon>
    </lineage>
</organism>
<proteinExistence type="inferred from homology"/>
<keyword evidence="4 6" id="KW-1133">Transmembrane helix</keyword>
<feature type="transmembrane region" description="Helical" evidence="6">
    <location>
        <begin position="276"/>
        <end position="306"/>
    </location>
</feature>
<evidence type="ECO:0000313" key="8">
    <source>
        <dbReference type="Proteomes" id="UP000013523"/>
    </source>
</evidence>
<dbReference type="GO" id="GO:0055085">
    <property type="term" value="P:transmembrane transport"/>
    <property type="evidence" value="ECO:0007669"/>
    <property type="project" value="TreeGrafter"/>
</dbReference>
<evidence type="ECO:0000313" key="7">
    <source>
        <dbReference type="EMBL" id="AGK97016.1"/>
    </source>
</evidence>
<name>R4K5R4_CLOPA</name>
<feature type="transmembrane region" description="Helical" evidence="6">
    <location>
        <begin position="210"/>
        <end position="232"/>
    </location>
</feature>
<reference evidence="7 8" key="1">
    <citation type="submission" date="2012-01" db="EMBL/GenBank/DDBJ databases">
        <title>Complete sequence of chromosome of Clostridium pasteurianum BC1.</title>
        <authorList>
            <consortium name="US DOE Joint Genome Institute"/>
            <person name="Lucas S."/>
            <person name="Han J."/>
            <person name="Lapidus A."/>
            <person name="Cheng J.-F."/>
            <person name="Goodwin L."/>
            <person name="Pitluck S."/>
            <person name="Peters L."/>
            <person name="Mikhailova N."/>
            <person name="Teshima H."/>
            <person name="Detter J.C."/>
            <person name="Han C."/>
            <person name="Tapia R."/>
            <person name="Land M."/>
            <person name="Hauser L."/>
            <person name="Kyrpides N."/>
            <person name="Ivanova N."/>
            <person name="Pagani I."/>
            <person name="Dunn J."/>
            <person name="Taghavi S."/>
            <person name="Francis A."/>
            <person name="van der Lelie D."/>
            <person name="Woyke T."/>
        </authorList>
    </citation>
    <scope>NUCLEOTIDE SEQUENCE [LARGE SCALE GENOMIC DNA]</scope>
    <source>
        <strain evidence="7 8">BC1</strain>
    </source>
</reference>
<dbReference type="InterPro" id="IPR014227">
    <property type="entry name" value="YtvI-like"/>
</dbReference>
<feature type="transmembrane region" description="Helical" evidence="6">
    <location>
        <begin position="28"/>
        <end position="52"/>
    </location>
</feature>
<keyword evidence="3 6" id="KW-0812">Transmembrane</keyword>
<keyword evidence="5 6" id="KW-0472">Membrane</keyword>